<dbReference type="RefSeq" id="WP_082062590.1">
    <property type="nucleotide sequence ID" value="NZ_BBYQ01000032.1"/>
</dbReference>
<dbReference type="KEGG" id="nsr:NS506_02108"/>
<dbReference type="SUPFAM" id="SSF52540">
    <property type="entry name" value="P-loop containing nucleoside triphosphate hydrolases"/>
    <property type="match status" value="1"/>
</dbReference>
<dbReference type="Pfam" id="PF13191">
    <property type="entry name" value="AAA_16"/>
    <property type="match status" value="1"/>
</dbReference>
<dbReference type="PRINTS" id="PR00038">
    <property type="entry name" value="HTHLUXR"/>
</dbReference>
<dbReference type="SMART" id="SM00421">
    <property type="entry name" value="HTH_LUXR"/>
    <property type="match status" value="1"/>
</dbReference>
<accession>A0ABC9YS90</accession>
<dbReference type="Gene3D" id="1.10.10.10">
    <property type="entry name" value="Winged helix-like DNA-binding domain superfamily/Winged helix DNA-binding domain"/>
    <property type="match status" value="1"/>
</dbReference>
<keyword evidence="2" id="KW-0067">ATP-binding</keyword>
<organism evidence="5 6">
    <name type="scientific">Nocardia seriolae</name>
    <dbReference type="NCBI Taxonomy" id="37332"/>
    <lineage>
        <taxon>Bacteria</taxon>
        <taxon>Bacillati</taxon>
        <taxon>Actinomycetota</taxon>
        <taxon>Actinomycetes</taxon>
        <taxon>Mycobacteriales</taxon>
        <taxon>Nocardiaceae</taxon>
        <taxon>Nocardia</taxon>
    </lineage>
</organism>
<evidence type="ECO:0000313" key="4">
    <source>
        <dbReference type="EMBL" id="APA96175.1"/>
    </source>
</evidence>
<dbReference type="PANTHER" id="PTHR16305:SF35">
    <property type="entry name" value="TRANSCRIPTIONAL ACTIVATOR DOMAIN"/>
    <property type="match status" value="1"/>
</dbReference>
<dbReference type="CDD" id="cd06170">
    <property type="entry name" value="LuxR_C_like"/>
    <property type="match status" value="1"/>
</dbReference>
<dbReference type="InterPro" id="IPR036388">
    <property type="entry name" value="WH-like_DNA-bd_sf"/>
</dbReference>
<dbReference type="PROSITE" id="PS00622">
    <property type="entry name" value="HTH_LUXR_1"/>
    <property type="match status" value="1"/>
</dbReference>
<dbReference type="InterPro" id="IPR000792">
    <property type="entry name" value="Tscrpt_reg_LuxR_C"/>
</dbReference>
<dbReference type="GO" id="GO:0005524">
    <property type="term" value="F:ATP binding"/>
    <property type="evidence" value="ECO:0007669"/>
    <property type="project" value="UniProtKB-KW"/>
</dbReference>
<evidence type="ECO:0000259" key="3">
    <source>
        <dbReference type="PROSITE" id="PS50043"/>
    </source>
</evidence>
<evidence type="ECO:0000313" key="5">
    <source>
        <dbReference type="EMBL" id="GAP28349.1"/>
    </source>
</evidence>
<dbReference type="InterPro" id="IPR027417">
    <property type="entry name" value="P-loop_NTPase"/>
</dbReference>
<dbReference type="Pfam" id="PF00196">
    <property type="entry name" value="GerE"/>
    <property type="match status" value="1"/>
</dbReference>
<dbReference type="PROSITE" id="PS50043">
    <property type="entry name" value="HTH_LUXR_2"/>
    <property type="match status" value="1"/>
</dbReference>
<dbReference type="EMBL" id="CP017839">
    <property type="protein sequence ID" value="APA96175.1"/>
    <property type="molecule type" value="Genomic_DNA"/>
</dbReference>
<dbReference type="AlphaFoldDB" id="A0ABC9YS90"/>
<gene>
    <name evidence="4" type="ORF">NS506_02108</name>
    <name evidence="5" type="ORF">NSK11_contig00032-0054</name>
</gene>
<dbReference type="GO" id="GO:0003677">
    <property type="term" value="F:DNA binding"/>
    <property type="evidence" value="ECO:0007669"/>
    <property type="project" value="UniProtKB-ARBA"/>
</dbReference>
<dbReference type="Gene3D" id="3.40.50.300">
    <property type="entry name" value="P-loop containing nucleotide triphosphate hydrolases"/>
    <property type="match status" value="1"/>
</dbReference>
<proteinExistence type="predicted"/>
<dbReference type="InterPro" id="IPR016032">
    <property type="entry name" value="Sig_transdc_resp-reg_C-effctor"/>
</dbReference>
<sequence length="928" mass="99204">MEFVGVSRIEVTCYVREIGELLGREREQADLSRLLTEARGGHGRGMVLWGEPGIGKTALLRDTEQRATDFRSIACRGFPAESELDFAALHELLLPLTDRIAALPAPQARALASALGRDTRPADGFLVGAALVTLLASVAAEQPLLLLVVDDAQWVDAATARALSFAMRRLTGSRVALLAATRDCPAVSVWQALPVLPIDRLADAPARRLLARRVGELGDPRAVRILRVADGNPLALRELPVDAEEFAGIGWGPVPFGPKLRFAFAARLAEVSEPVRTLLTVVAAEDRGMLDAVTTAASELGVTAADWQTALDSGLVAVTDGRVEMRQRLLCGAAYDAAAPARRRAVHLALAAALPGADHAELRTWHLAAVVDGSNPELALALSNGTDRVYRNAGALAAAAVLRRAAAITPDPAVAGARLASAARFAWEGGDLESARRLLALADQRTTPPETAAASGGLAGLLELFVGEPARARELLLRDAAAIDERDSAIEPRDKAIDAHSTAIGVRDKAIDMRETAIGVRDSAAAGGLRLLADRVNWVLGADEDPAVLAELDDIDAESSPAAAARLLLPAMQLVEWGLAGRALEPYLAVAAGLRHAETRAAAFGLLPQVAIVQLACGRWEAGEQTLDEAFDLTRGSGPDNNILAECWAVRTRLAAQRGETEVVAQGMERTLAVARRHEIPSLTGLAYWNHGFHALTTGDAEAAYRRLRGLYLPGHEAAHPTVARLAALDMVEAACRTGRFDDAAAGVELITAWAEHSRARWALAAADIGRALLAEEDRAEYYYRRALALSEPRPTNFARARAQLLYGKWLRRVRRRRDAAEQLRSAADAFEFIGASAWVGRARNELELTGTGAKPAGGATPLTAQESQVARLAAQGLTNREIGAELFLSPRTVGHHMSRILEKLGLTGRSELRGIDFDNGMRLMRPR</sequence>
<reference evidence="6" key="1">
    <citation type="submission" date="2015-07" db="EMBL/GenBank/DDBJ databases">
        <title>Nocardia seriolae U-1 whole genome shotgun sequence.</title>
        <authorList>
            <person name="Imajoh M."/>
            <person name="Fukumoto Y."/>
            <person name="Sukeda M."/>
            <person name="Yamane J."/>
            <person name="Yamasaki K."/>
            <person name="Shimizu M."/>
            <person name="Ohnishi K."/>
            <person name="Oshima S."/>
        </authorList>
    </citation>
    <scope>NUCLEOTIDE SEQUENCE [LARGE SCALE GENOMIC DNA]</scope>
    <source>
        <strain evidence="6">U-1</strain>
    </source>
</reference>
<dbReference type="Proteomes" id="UP000180166">
    <property type="component" value="Chromosome"/>
</dbReference>
<evidence type="ECO:0000313" key="7">
    <source>
        <dbReference type="Proteomes" id="UP000180166"/>
    </source>
</evidence>
<keyword evidence="1" id="KW-0547">Nucleotide-binding</keyword>
<evidence type="ECO:0000256" key="2">
    <source>
        <dbReference type="ARBA" id="ARBA00022840"/>
    </source>
</evidence>
<dbReference type="EMBL" id="BBYQ01000032">
    <property type="protein sequence ID" value="GAP28349.1"/>
    <property type="molecule type" value="Genomic_DNA"/>
</dbReference>
<dbReference type="SUPFAM" id="SSF46894">
    <property type="entry name" value="C-terminal effector domain of the bipartite response regulators"/>
    <property type="match status" value="1"/>
</dbReference>
<reference evidence="5 6" key="2">
    <citation type="journal article" date="2016" name="Genome Announc.">
        <title>Draft Genome Sequence of Erythromycin- and Oxytetracycline-Sensitive Nocardia seriolae Strain U-1 (NBRC 110359).</title>
        <authorList>
            <person name="Imajoh M."/>
            <person name="Sukeda M."/>
            <person name="Shimizu M."/>
            <person name="Yamane J."/>
            <person name="Ohnishi K."/>
            <person name="Oshima S."/>
        </authorList>
    </citation>
    <scope>NUCLEOTIDE SEQUENCE [LARGE SCALE GENOMIC DNA]</scope>
    <source>
        <strain evidence="5 6">U-1</strain>
    </source>
</reference>
<evidence type="ECO:0000256" key="1">
    <source>
        <dbReference type="ARBA" id="ARBA00022741"/>
    </source>
</evidence>
<protein>
    <submittedName>
        <fullName evidence="4">HTH-type transcriptional regulator</fullName>
    </submittedName>
    <submittedName>
        <fullName evidence="5">LuxR family transcriptional regulator</fullName>
    </submittedName>
</protein>
<keyword evidence="6" id="KW-1185">Reference proteome</keyword>
<dbReference type="InterPro" id="IPR041664">
    <property type="entry name" value="AAA_16"/>
</dbReference>
<dbReference type="Proteomes" id="UP000037179">
    <property type="component" value="Unassembled WGS sequence"/>
</dbReference>
<dbReference type="PANTHER" id="PTHR16305">
    <property type="entry name" value="TESTICULAR SOLUBLE ADENYLYL CYCLASE"/>
    <property type="match status" value="1"/>
</dbReference>
<evidence type="ECO:0000313" key="6">
    <source>
        <dbReference type="Proteomes" id="UP000037179"/>
    </source>
</evidence>
<reference evidence="4 7" key="3">
    <citation type="submission" date="2016-10" db="EMBL/GenBank/DDBJ databases">
        <title>Genome sequence of Nocardia seriolae strain EM150506, isolated from Anguila japonica.</title>
        <authorList>
            <person name="Han H.-J."/>
        </authorList>
    </citation>
    <scope>NUCLEOTIDE SEQUENCE [LARGE SCALE GENOMIC DNA]</scope>
    <source>
        <strain evidence="4 7">EM150506</strain>
    </source>
</reference>
<name>A0ABC9YS90_9NOCA</name>
<feature type="domain" description="HTH luxR-type" evidence="3">
    <location>
        <begin position="856"/>
        <end position="921"/>
    </location>
</feature>